<dbReference type="Bgee" id="FBgn0244410">
    <property type="expression patterns" value="Expressed in male reproductive system and 1 other cell type or tissue"/>
</dbReference>
<keyword evidence="2" id="KW-1185">Reference proteome</keyword>
<proteinExistence type="predicted"/>
<evidence type="ECO:0000313" key="2">
    <source>
        <dbReference type="Proteomes" id="UP000001819"/>
    </source>
</evidence>
<gene>
    <name evidence="3" type="primary">LOC6902104</name>
</gene>
<dbReference type="HOGENOM" id="CLU_845361_0_0_1"/>
<feature type="compositionally biased region" description="Basic and acidic residues" evidence="1">
    <location>
        <begin position="258"/>
        <end position="273"/>
    </location>
</feature>
<feature type="region of interest" description="Disordered" evidence="1">
    <location>
        <begin position="215"/>
        <end position="236"/>
    </location>
</feature>
<dbReference type="AlphaFoldDB" id="B5DL63"/>
<reference evidence="3" key="1">
    <citation type="submission" date="2025-08" db="UniProtKB">
        <authorList>
            <consortium name="RefSeq"/>
        </authorList>
    </citation>
    <scope>IDENTIFICATION</scope>
    <source>
        <strain evidence="3">MV-25-SWS-2005</strain>
        <tissue evidence="3">Whole body</tissue>
    </source>
</reference>
<dbReference type="KEGG" id="dpo:6902104"/>
<dbReference type="RefSeq" id="XP_002133635.1">
    <property type="nucleotide sequence ID" value="XM_002133599.3"/>
</dbReference>
<name>B5DL63_DROPS</name>
<accession>B5DL63</accession>
<dbReference type="Proteomes" id="UP000001819">
    <property type="component" value="Chromosome X"/>
</dbReference>
<dbReference type="GeneID" id="6902104"/>
<evidence type="ECO:0000256" key="1">
    <source>
        <dbReference type="SAM" id="MobiDB-lite"/>
    </source>
</evidence>
<sequence length="329" mass="36968">MANRRTVRGTDRSDLNLNNSVDGIGIPPRFGGYWTLKLNRQNEPLGSGLQKTGSSGSFNRIYNKLGKKQTANVAREVGGISTKQKYISCSAPVYRGSRQIYEDASSLQSPLVQSSRMASPELSESYTSNSSFLQSFNKLRNGTTKKHSPKIKPFKKHSYYDTPPSGRWKITPIPSPVYPQEFSINIHSRTSSSSSKNYMSKLARRLGLAYSTEGPSKEYTEYSTGTSTEESAEESGMWNVQQKKAFLPKYTDFSGKYFEGHDSSGKDAEKESSEDTAESLGDNEPSDDEGEDERFYRQMYELCRAAHLLMCTYVLKKAKEMSQRRKAQL</sequence>
<dbReference type="OMA" id="EESGMWN"/>
<accession>A0A6I8UYP4</accession>
<organism evidence="2 3">
    <name type="scientific">Drosophila pseudoobscura pseudoobscura</name>
    <name type="common">Fruit fly</name>
    <dbReference type="NCBI Taxonomy" id="46245"/>
    <lineage>
        <taxon>Eukaryota</taxon>
        <taxon>Metazoa</taxon>
        <taxon>Ecdysozoa</taxon>
        <taxon>Arthropoda</taxon>
        <taxon>Hexapoda</taxon>
        <taxon>Insecta</taxon>
        <taxon>Pterygota</taxon>
        <taxon>Neoptera</taxon>
        <taxon>Endopterygota</taxon>
        <taxon>Diptera</taxon>
        <taxon>Brachycera</taxon>
        <taxon>Muscomorpha</taxon>
        <taxon>Ephydroidea</taxon>
        <taxon>Drosophilidae</taxon>
        <taxon>Drosophila</taxon>
        <taxon>Sophophora</taxon>
    </lineage>
</organism>
<dbReference type="InParanoid" id="B5DL63"/>
<evidence type="ECO:0000313" key="3">
    <source>
        <dbReference type="RefSeq" id="XP_002133635.1"/>
    </source>
</evidence>
<feature type="region of interest" description="Disordered" evidence="1">
    <location>
        <begin position="258"/>
        <end position="292"/>
    </location>
</feature>
<protein>
    <submittedName>
        <fullName evidence="3">Uncharacterized protein</fullName>
    </submittedName>
</protein>